<keyword evidence="1" id="KW-0812">Transmembrane</keyword>
<evidence type="ECO:0000313" key="2">
    <source>
        <dbReference type="EMBL" id="AGA65547.1"/>
    </source>
</evidence>
<reference evidence="2 3" key="1">
    <citation type="journal article" date="2013" name="Genome Announc.">
        <title>Complete Genome Sequence of the Porcine Strain Brachyspira pilosicoli P43/6/78(T.).</title>
        <authorList>
            <person name="Lin C."/>
            <person name="den Bakker H.C."/>
            <person name="Suzuki H."/>
            <person name="Lefebure T."/>
            <person name="Ponnala L."/>
            <person name="Sun Q."/>
            <person name="Stanhope M.J."/>
            <person name="Wiedmann M."/>
            <person name="Duhamel G.E."/>
        </authorList>
    </citation>
    <scope>NUCLEOTIDE SEQUENCE [LARGE SCALE GENOMIC DNA]</scope>
    <source>
        <strain evidence="2 3">P43/6/78</strain>
    </source>
</reference>
<sequence>MLIYNKNKINTSPLKKQPIIYKDEKELIDWLNYDLSTQQSDKTIFSIESFYESNKIIANIGNDKNIIKIDFEFNFQVIKNKFDKIEDYQLNFKNIIFNKKVFFENIHLYNEVFFNNAEFKSEISFSNIFSNKNLYFNNSIFHNELNFIKSEFYGDVYFNETIIKKNINIKKSLIASNMLLNNIKINNNIIFEEIIFKDNNSYLSIKNENSKKNQINNFYFTNVLIDGIIDLQNIEVNEANFKGSVINGGLINPVNFKVHKFANRESALFLKQQAYARNNAIDALEYKAKEIDKHKEDLIKDWQKNKDFKTFGDIVSIGLSSLYSDNGQNWIRAFICTILFPTVFFTLSYTNFKVGLYFYMLLITYAINILFFKDILKYIINSILVYLIVCILLPLLYIGITSFDESYIKELFMFLIPTNFEQIKESIYIYNDNTLFRGFNYFIGKIAFWLRLGADCYCV</sequence>
<accession>A0A3B6VVI5</accession>
<protein>
    <recommendedName>
        <fullName evidence="4">Pentapeptide repeat-containing protein</fullName>
    </recommendedName>
</protein>
<evidence type="ECO:0000256" key="1">
    <source>
        <dbReference type="SAM" id="Phobius"/>
    </source>
</evidence>
<dbReference type="EMBL" id="CP002873">
    <property type="protein sequence ID" value="AGA65547.1"/>
    <property type="molecule type" value="Genomic_DNA"/>
</dbReference>
<keyword evidence="1" id="KW-0472">Membrane</keyword>
<keyword evidence="3" id="KW-1185">Reference proteome</keyword>
<name>A0A3B6VVI5_BRAPL</name>
<keyword evidence="1" id="KW-1133">Transmembrane helix</keyword>
<dbReference type="AlphaFoldDB" id="A0A3B6VVI5"/>
<proteinExistence type="predicted"/>
<gene>
    <name evidence="2" type="ORF">BPP43_00945</name>
</gene>
<dbReference type="Proteomes" id="UP000010793">
    <property type="component" value="Chromosome"/>
</dbReference>
<feature type="transmembrane region" description="Helical" evidence="1">
    <location>
        <begin position="378"/>
        <end position="400"/>
    </location>
</feature>
<organism evidence="2 3">
    <name type="scientific">Brachyspira pilosicoli P43/6/78</name>
    <dbReference type="NCBI Taxonomy" id="1042417"/>
    <lineage>
        <taxon>Bacteria</taxon>
        <taxon>Pseudomonadati</taxon>
        <taxon>Spirochaetota</taxon>
        <taxon>Spirochaetia</taxon>
        <taxon>Brachyspirales</taxon>
        <taxon>Brachyspiraceae</taxon>
        <taxon>Brachyspira</taxon>
    </lineage>
</organism>
<feature type="transmembrane region" description="Helical" evidence="1">
    <location>
        <begin position="354"/>
        <end position="372"/>
    </location>
</feature>
<evidence type="ECO:0008006" key="4">
    <source>
        <dbReference type="Google" id="ProtNLM"/>
    </source>
</evidence>
<evidence type="ECO:0000313" key="3">
    <source>
        <dbReference type="Proteomes" id="UP000010793"/>
    </source>
</evidence>
<dbReference type="KEGG" id="bpip:BPP43_00945"/>
<feature type="transmembrane region" description="Helical" evidence="1">
    <location>
        <begin position="330"/>
        <end position="347"/>
    </location>
</feature>
<dbReference type="RefSeq" id="WP_015273890.1">
    <property type="nucleotide sequence ID" value="NC_019908.1"/>
</dbReference>